<proteinExistence type="predicted"/>
<dbReference type="Proteomes" id="UP000594261">
    <property type="component" value="Chromosome 9"/>
</dbReference>
<dbReference type="Gramene" id="QL09p000395:mrna">
    <property type="protein sequence ID" value="QL09p000395:mrna:CDS:2"/>
    <property type="gene ID" value="QL09p000395"/>
</dbReference>
<evidence type="ECO:0000313" key="3">
    <source>
        <dbReference type="Proteomes" id="UP000594261"/>
    </source>
</evidence>
<keyword evidence="3" id="KW-1185">Reference proteome</keyword>
<dbReference type="InterPro" id="IPR026960">
    <property type="entry name" value="RVT-Znf"/>
</dbReference>
<feature type="domain" description="Reverse transcriptase zinc-binding" evidence="1">
    <location>
        <begin position="192"/>
        <end position="287"/>
    </location>
</feature>
<protein>
    <recommendedName>
        <fullName evidence="1">Reverse transcriptase zinc-binding domain-containing protein</fullName>
    </recommendedName>
</protein>
<accession>A0A7N2MG46</accession>
<dbReference type="AlphaFoldDB" id="A0A7N2MG46"/>
<reference evidence="2 3" key="1">
    <citation type="journal article" date="2016" name="G3 (Bethesda)">
        <title>First Draft Assembly and Annotation of the Genome of a California Endemic Oak Quercus lobata Nee (Fagaceae).</title>
        <authorList>
            <person name="Sork V.L."/>
            <person name="Fitz-Gibbon S.T."/>
            <person name="Puiu D."/>
            <person name="Crepeau M."/>
            <person name="Gugger P.F."/>
            <person name="Sherman R."/>
            <person name="Stevens K."/>
            <person name="Langley C.H."/>
            <person name="Pellegrini M."/>
            <person name="Salzberg S.L."/>
        </authorList>
    </citation>
    <scope>NUCLEOTIDE SEQUENCE [LARGE SCALE GENOMIC DNA]</scope>
    <source>
        <strain evidence="2 3">cv. SW786</strain>
    </source>
</reference>
<dbReference type="OMA" id="WRIRNGS"/>
<name>A0A7N2MG46_QUELO</name>
<dbReference type="EMBL" id="LRBV02000009">
    <property type="status" value="NOT_ANNOTATED_CDS"/>
    <property type="molecule type" value="Genomic_DNA"/>
</dbReference>
<organism evidence="2 3">
    <name type="scientific">Quercus lobata</name>
    <name type="common">Valley oak</name>
    <dbReference type="NCBI Taxonomy" id="97700"/>
    <lineage>
        <taxon>Eukaryota</taxon>
        <taxon>Viridiplantae</taxon>
        <taxon>Streptophyta</taxon>
        <taxon>Embryophyta</taxon>
        <taxon>Tracheophyta</taxon>
        <taxon>Spermatophyta</taxon>
        <taxon>Magnoliopsida</taxon>
        <taxon>eudicotyledons</taxon>
        <taxon>Gunneridae</taxon>
        <taxon>Pentapetalae</taxon>
        <taxon>rosids</taxon>
        <taxon>fabids</taxon>
        <taxon>Fagales</taxon>
        <taxon>Fagaceae</taxon>
        <taxon>Quercus</taxon>
    </lineage>
</organism>
<reference evidence="2" key="2">
    <citation type="submission" date="2021-01" db="UniProtKB">
        <authorList>
            <consortium name="EnsemblPlants"/>
        </authorList>
    </citation>
    <scope>IDENTIFICATION</scope>
</reference>
<dbReference type="PANTHER" id="PTHR33116">
    <property type="entry name" value="REVERSE TRANSCRIPTASE ZINC-BINDING DOMAIN-CONTAINING PROTEIN-RELATED-RELATED"/>
    <property type="match status" value="1"/>
</dbReference>
<dbReference type="InParanoid" id="A0A7N2MG46"/>
<evidence type="ECO:0000259" key="1">
    <source>
        <dbReference type="Pfam" id="PF13966"/>
    </source>
</evidence>
<evidence type="ECO:0000313" key="2">
    <source>
        <dbReference type="EnsemblPlants" id="QL09p000395:mrna:CDS:2"/>
    </source>
</evidence>
<sequence>MIRKFWWGQRGTRRRIHWVKWSKMCRPKSLGGMGFRELQKFNDAMLGKQIWRFLQNQDSLFYKFFKTKFFPHGTIFDAKENRGSFAWRSILKGREIIRRGLKWRIRNGSKVRIYGDSWLPGSWQGKILSPVIDDQADARVYSLINHDSLCWKEDEIDRFFVPKEAALIKAIPLSLFNREDVPYWPHTRDGVYSVRSGYRLCLDLAETEVVNSTGAADDPKVWKAIWRLQVPNRVKTFMWRAGNNSFPTWANLVRRKVLDDAICPDCKLYAEDNLHAIWSCPKLVDIWKVHFAQLQASTTHCTSLLDVIDKVSMEKNSFELFAMTASAIWMRRNKLRLGENSTPLGQISASAFDALKEFQQLRPTHAQIPRTARAVRWRPPSANCVKANFDGAVFSQAGLAGIGIIIRNEQGLVMAALS</sequence>
<dbReference type="PANTHER" id="PTHR33116:SF86">
    <property type="entry name" value="REVERSE TRANSCRIPTASE DOMAIN-CONTAINING PROTEIN"/>
    <property type="match status" value="1"/>
</dbReference>
<dbReference type="Pfam" id="PF13966">
    <property type="entry name" value="zf-RVT"/>
    <property type="match status" value="1"/>
</dbReference>
<dbReference type="EnsemblPlants" id="QL09p000395:mrna">
    <property type="protein sequence ID" value="QL09p000395:mrna:CDS:2"/>
    <property type="gene ID" value="QL09p000395"/>
</dbReference>